<dbReference type="OrthoDB" id="3793983at2759"/>
<sequence>MSTLASSEPPGADVRSEIMTLPVPTIVEPERDSEERGRLKRRRMSSHSPRRASSPSRGHDRHSGSRYRQHHRKHHRPSSPTSPIFEDGSLHVGSEEGLKRMRKRSQPPSRQRVDGAEDDVEIRRQRSYPNLYKADRRDSKGDVQPMSLLDEGAAVVEEEVPAVQSA</sequence>
<proteinExistence type="predicted"/>
<dbReference type="EMBL" id="MU006329">
    <property type="protein sequence ID" value="KAF2847069.1"/>
    <property type="molecule type" value="Genomic_DNA"/>
</dbReference>
<evidence type="ECO:0000313" key="3">
    <source>
        <dbReference type="Proteomes" id="UP000799423"/>
    </source>
</evidence>
<feature type="compositionally biased region" description="Basic residues" evidence="1">
    <location>
        <begin position="64"/>
        <end position="77"/>
    </location>
</feature>
<dbReference type="AlphaFoldDB" id="A0A6A7AYB7"/>
<feature type="region of interest" description="Disordered" evidence="1">
    <location>
        <begin position="1"/>
        <end position="152"/>
    </location>
</feature>
<protein>
    <submittedName>
        <fullName evidence="2">Uncharacterized protein</fullName>
    </submittedName>
</protein>
<evidence type="ECO:0000256" key="1">
    <source>
        <dbReference type="SAM" id="MobiDB-lite"/>
    </source>
</evidence>
<dbReference type="Proteomes" id="UP000799423">
    <property type="component" value="Unassembled WGS sequence"/>
</dbReference>
<evidence type="ECO:0000313" key="2">
    <source>
        <dbReference type="EMBL" id="KAF2847069.1"/>
    </source>
</evidence>
<feature type="compositionally biased region" description="Basic and acidic residues" evidence="1">
    <location>
        <begin position="28"/>
        <end position="37"/>
    </location>
</feature>
<keyword evidence="3" id="KW-1185">Reference proteome</keyword>
<name>A0A6A7AYB7_9PLEO</name>
<gene>
    <name evidence="2" type="ORF">T440DRAFT_404388</name>
</gene>
<feature type="compositionally biased region" description="Basic residues" evidence="1">
    <location>
        <begin position="38"/>
        <end position="50"/>
    </location>
</feature>
<accession>A0A6A7AYB7</accession>
<reference evidence="2" key="1">
    <citation type="submission" date="2020-01" db="EMBL/GenBank/DDBJ databases">
        <authorList>
            <consortium name="DOE Joint Genome Institute"/>
            <person name="Haridas S."/>
            <person name="Albert R."/>
            <person name="Binder M."/>
            <person name="Bloem J."/>
            <person name="Labutti K."/>
            <person name="Salamov A."/>
            <person name="Andreopoulos B."/>
            <person name="Baker S.E."/>
            <person name="Barry K."/>
            <person name="Bills G."/>
            <person name="Bluhm B.H."/>
            <person name="Cannon C."/>
            <person name="Castanera R."/>
            <person name="Culley D.E."/>
            <person name="Daum C."/>
            <person name="Ezra D."/>
            <person name="Gonzalez J.B."/>
            <person name="Henrissat B."/>
            <person name="Kuo A."/>
            <person name="Liang C."/>
            <person name="Lipzen A."/>
            <person name="Lutzoni F."/>
            <person name="Magnuson J."/>
            <person name="Mondo S."/>
            <person name="Nolan M."/>
            <person name="Ohm R."/>
            <person name="Pangilinan J."/>
            <person name="Park H.-J."/>
            <person name="Ramirez L."/>
            <person name="Alfaro M."/>
            <person name="Sun H."/>
            <person name="Tritt A."/>
            <person name="Yoshinaga Y."/>
            <person name="Zwiers L.-H."/>
            <person name="Turgeon B.G."/>
            <person name="Goodwin S.B."/>
            <person name="Spatafora J.W."/>
            <person name="Crous P.W."/>
            <person name="Grigoriev I.V."/>
        </authorList>
    </citation>
    <scope>NUCLEOTIDE SEQUENCE</scope>
    <source>
        <strain evidence="2">IPT5</strain>
    </source>
</reference>
<organism evidence="2 3">
    <name type="scientific">Plenodomus tracheiphilus IPT5</name>
    <dbReference type="NCBI Taxonomy" id="1408161"/>
    <lineage>
        <taxon>Eukaryota</taxon>
        <taxon>Fungi</taxon>
        <taxon>Dikarya</taxon>
        <taxon>Ascomycota</taxon>
        <taxon>Pezizomycotina</taxon>
        <taxon>Dothideomycetes</taxon>
        <taxon>Pleosporomycetidae</taxon>
        <taxon>Pleosporales</taxon>
        <taxon>Pleosporineae</taxon>
        <taxon>Leptosphaeriaceae</taxon>
        <taxon>Plenodomus</taxon>
    </lineage>
</organism>